<protein>
    <submittedName>
        <fullName evidence="1">Structural maintenance of chromosomes protein 5</fullName>
    </submittedName>
</protein>
<evidence type="ECO:0000313" key="2">
    <source>
        <dbReference type="Proteomes" id="UP001140234"/>
    </source>
</evidence>
<sequence length="747" mass="83423">LADLEAAHAADPEPPSESRELVQAGAELSRQKLELKNEIIQLQGAQSDLVRSGRQISDDIAARDRTLHDLDNVALQRRAALRRFNEDAFRALEWLEQNRGRFEQHVFAPVCLEAAVSDARYAPLIETVVGAGSLRMFVAQCDADYHTFTREVNDRLGLRVDVVRPARPLDAYRPPKPREALQALGFDGYALDFVEAPAPVLAALCARDSLHKVPLALGAVDNDQVEKHAPFKEYLAAGTRFAVSRGRYGSKAPTVMTSQVRPQARLLSQGESDEVGAARERLREEIDGLRDRAADNEAQMKRLSMREQKVRNAHRELEAREEELRQERQRIAKAAGQWERSRVHIEARRAQLAAAVAEDRRDGQARTQEERARIQRLLRDNASARAAAVSAAAAAVAQMPDHVHRAADAALAGLRDARALGELKAAAARHREAIAEAQQAFDRASDAYTAAKAEARRCLEETRTVTDGMSDEERQAVREAQELRRDASYEDLELELAACRQRLSLAANSGLSARVVEQYEERTARLAAMVVSEEDQAHHLRRLRSNKRRLRAQWERPLEDIVARIAASFRAMFDRIGCMGEVALLRAGDGIAPQPAPAEPAAEEGAAGPPVEAWCDDEDYGSWGVEIRVAFRKDERMRVLDNHRQSGGERAVSTILYLQSMQDLAAAPFRVVDEINQGMDQRNERLIHEIIVSTACRPGSSQYFLITPKLLPDLEYHPLMKVLCIFNGEWQPQHLDVARYISNARTS</sequence>
<proteinExistence type="predicted"/>
<keyword evidence="2" id="KW-1185">Reference proteome</keyword>
<organism evidence="1 2">
    <name type="scientific">Coemansia nantahalensis</name>
    <dbReference type="NCBI Taxonomy" id="2789366"/>
    <lineage>
        <taxon>Eukaryota</taxon>
        <taxon>Fungi</taxon>
        <taxon>Fungi incertae sedis</taxon>
        <taxon>Zoopagomycota</taxon>
        <taxon>Kickxellomycotina</taxon>
        <taxon>Kickxellomycetes</taxon>
        <taxon>Kickxellales</taxon>
        <taxon>Kickxellaceae</taxon>
        <taxon>Coemansia</taxon>
    </lineage>
</organism>
<accession>A0ACC1JW36</accession>
<dbReference type="Proteomes" id="UP001140234">
    <property type="component" value="Unassembled WGS sequence"/>
</dbReference>
<reference evidence="1" key="1">
    <citation type="submission" date="2022-07" db="EMBL/GenBank/DDBJ databases">
        <title>Phylogenomic reconstructions and comparative analyses of Kickxellomycotina fungi.</title>
        <authorList>
            <person name="Reynolds N.K."/>
            <person name="Stajich J.E."/>
            <person name="Barry K."/>
            <person name="Grigoriev I.V."/>
            <person name="Crous P."/>
            <person name="Smith M.E."/>
        </authorList>
    </citation>
    <scope>NUCLEOTIDE SEQUENCE</scope>
    <source>
        <strain evidence="1">CBS 109366</strain>
    </source>
</reference>
<dbReference type="EMBL" id="JANBUJ010001195">
    <property type="protein sequence ID" value="KAJ2768358.1"/>
    <property type="molecule type" value="Genomic_DNA"/>
</dbReference>
<gene>
    <name evidence="1" type="primary">SMC5_2</name>
    <name evidence="1" type="ORF">IWQ57_003571</name>
</gene>
<name>A0ACC1JW36_9FUNG</name>
<comment type="caution">
    <text evidence="1">The sequence shown here is derived from an EMBL/GenBank/DDBJ whole genome shotgun (WGS) entry which is preliminary data.</text>
</comment>
<feature type="non-terminal residue" evidence="1">
    <location>
        <position position="1"/>
    </location>
</feature>
<evidence type="ECO:0000313" key="1">
    <source>
        <dbReference type="EMBL" id="KAJ2768358.1"/>
    </source>
</evidence>